<evidence type="ECO:0000256" key="1">
    <source>
        <dbReference type="SAM" id="MobiDB-lite"/>
    </source>
</evidence>
<accession>A0A6A6THK2</accession>
<evidence type="ECO:0000313" key="2">
    <source>
        <dbReference type="EMBL" id="KAF2658104.1"/>
    </source>
</evidence>
<evidence type="ECO:0000313" key="3">
    <source>
        <dbReference type="Proteomes" id="UP000799324"/>
    </source>
</evidence>
<protein>
    <submittedName>
        <fullName evidence="2">Uncharacterized protein</fullName>
    </submittedName>
</protein>
<dbReference type="Proteomes" id="UP000799324">
    <property type="component" value="Unassembled WGS sequence"/>
</dbReference>
<name>A0A6A6THK2_9PLEO</name>
<dbReference type="EMBL" id="MU004318">
    <property type="protein sequence ID" value="KAF2658104.1"/>
    <property type="molecule type" value="Genomic_DNA"/>
</dbReference>
<dbReference type="AlphaFoldDB" id="A0A6A6THK2"/>
<feature type="compositionally biased region" description="Basic and acidic residues" evidence="1">
    <location>
        <begin position="207"/>
        <end position="218"/>
    </location>
</feature>
<feature type="compositionally biased region" description="Acidic residues" evidence="1">
    <location>
        <begin position="164"/>
        <end position="173"/>
    </location>
</feature>
<organism evidence="2 3">
    <name type="scientific">Lophiostoma macrostomum CBS 122681</name>
    <dbReference type="NCBI Taxonomy" id="1314788"/>
    <lineage>
        <taxon>Eukaryota</taxon>
        <taxon>Fungi</taxon>
        <taxon>Dikarya</taxon>
        <taxon>Ascomycota</taxon>
        <taxon>Pezizomycotina</taxon>
        <taxon>Dothideomycetes</taxon>
        <taxon>Pleosporomycetidae</taxon>
        <taxon>Pleosporales</taxon>
        <taxon>Lophiostomataceae</taxon>
        <taxon>Lophiostoma</taxon>
    </lineage>
</organism>
<proteinExistence type="predicted"/>
<reference evidence="2" key="1">
    <citation type="journal article" date="2020" name="Stud. Mycol.">
        <title>101 Dothideomycetes genomes: a test case for predicting lifestyles and emergence of pathogens.</title>
        <authorList>
            <person name="Haridas S."/>
            <person name="Albert R."/>
            <person name="Binder M."/>
            <person name="Bloem J."/>
            <person name="Labutti K."/>
            <person name="Salamov A."/>
            <person name="Andreopoulos B."/>
            <person name="Baker S."/>
            <person name="Barry K."/>
            <person name="Bills G."/>
            <person name="Bluhm B."/>
            <person name="Cannon C."/>
            <person name="Castanera R."/>
            <person name="Culley D."/>
            <person name="Daum C."/>
            <person name="Ezra D."/>
            <person name="Gonzalez J."/>
            <person name="Henrissat B."/>
            <person name="Kuo A."/>
            <person name="Liang C."/>
            <person name="Lipzen A."/>
            <person name="Lutzoni F."/>
            <person name="Magnuson J."/>
            <person name="Mondo S."/>
            <person name="Nolan M."/>
            <person name="Ohm R."/>
            <person name="Pangilinan J."/>
            <person name="Park H.-J."/>
            <person name="Ramirez L."/>
            <person name="Alfaro M."/>
            <person name="Sun H."/>
            <person name="Tritt A."/>
            <person name="Yoshinaga Y."/>
            <person name="Zwiers L.-H."/>
            <person name="Turgeon B."/>
            <person name="Goodwin S."/>
            <person name="Spatafora J."/>
            <person name="Crous P."/>
            <person name="Grigoriev I."/>
        </authorList>
    </citation>
    <scope>NUCLEOTIDE SEQUENCE</scope>
    <source>
        <strain evidence="2">CBS 122681</strain>
    </source>
</reference>
<sequence length="218" mass="24521">MHCRTTKLFWDTYPAHRERLRLPPLSQRQACHLLDDEYETTQMSAQDQDLAQEQCAKLAQPLNDDDWMEMGTSASASSDYYAEDDDDVETIGGRPRAGPAARLPLRRTRDVKRSDLIEKRGGKRKRMSDLDVSGFLDESSETVGSNEHKYKRVAHLGVWGSYGEDSDADDEGSEDIREDMAQHGGRASSKNKNEGGTAKGNTGSATKVDKNRYLDKYR</sequence>
<feature type="region of interest" description="Disordered" evidence="1">
    <location>
        <begin position="160"/>
        <end position="218"/>
    </location>
</feature>
<gene>
    <name evidence="2" type="ORF">K491DRAFT_295718</name>
</gene>
<keyword evidence="3" id="KW-1185">Reference proteome</keyword>